<dbReference type="Gene3D" id="3.40.190.10">
    <property type="entry name" value="Periplasmic binding protein-like II"/>
    <property type="match status" value="2"/>
</dbReference>
<dbReference type="Proteomes" id="UP000824140">
    <property type="component" value="Unassembled WGS sequence"/>
</dbReference>
<reference evidence="2" key="2">
    <citation type="journal article" date="2021" name="PeerJ">
        <title>Extensive microbial diversity within the chicken gut microbiome revealed by metagenomics and culture.</title>
        <authorList>
            <person name="Gilroy R."/>
            <person name="Ravi A."/>
            <person name="Getino M."/>
            <person name="Pursley I."/>
            <person name="Horton D.L."/>
            <person name="Alikhan N.F."/>
            <person name="Baker D."/>
            <person name="Gharbi K."/>
            <person name="Hall N."/>
            <person name="Watson M."/>
            <person name="Adriaenssens E.M."/>
            <person name="Foster-Nyarko E."/>
            <person name="Jarju S."/>
            <person name="Secka A."/>
            <person name="Antonio M."/>
            <person name="Oren A."/>
            <person name="Chaudhuri R.R."/>
            <person name="La Ragione R."/>
            <person name="Hildebrand F."/>
            <person name="Pallen M.J."/>
        </authorList>
    </citation>
    <scope>NUCLEOTIDE SEQUENCE</scope>
    <source>
        <strain evidence="2">13766</strain>
    </source>
</reference>
<dbReference type="PANTHER" id="PTHR43649:SF12">
    <property type="entry name" value="DIACETYLCHITOBIOSE BINDING PROTEIN DASA"/>
    <property type="match status" value="1"/>
</dbReference>
<name>A0A9D1K657_9FIRM</name>
<dbReference type="InterPro" id="IPR006059">
    <property type="entry name" value="SBP"/>
</dbReference>
<dbReference type="PANTHER" id="PTHR43649">
    <property type="entry name" value="ARABINOSE-BINDING PROTEIN-RELATED"/>
    <property type="match status" value="1"/>
</dbReference>
<feature type="chain" id="PRO_5039086580" evidence="1">
    <location>
        <begin position="23"/>
        <end position="559"/>
    </location>
</feature>
<evidence type="ECO:0000256" key="1">
    <source>
        <dbReference type="SAM" id="SignalP"/>
    </source>
</evidence>
<dbReference type="InterPro" id="IPR050490">
    <property type="entry name" value="Bact_solute-bd_prot1"/>
</dbReference>
<feature type="signal peptide" evidence="1">
    <location>
        <begin position="1"/>
        <end position="22"/>
    </location>
</feature>
<organism evidence="2 3">
    <name type="scientific">Candidatus Alectryocaccomicrobium excrementavium</name>
    <dbReference type="NCBI Taxonomy" id="2840668"/>
    <lineage>
        <taxon>Bacteria</taxon>
        <taxon>Bacillati</taxon>
        <taxon>Bacillota</taxon>
        <taxon>Clostridia</taxon>
        <taxon>Candidatus Alectryocaccomicrobium</taxon>
    </lineage>
</organism>
<dbReference type="SUPFAM" id="SSF53850">
    <property type="entry name" value="Periplasmic binding protein-like II"/>
    <property type="match status" value="1"/>
</dbReference>
<evidence type="ECO:0000313" key="3">
    <source>
        <dbReference type="Proteomes" id="UP000824140"/>
    </source>
</evidence>
<protein>
    <submittedName>
        <fullName evidence="2">Extracellular solute-binding protein</fullName>
    </submittedName>
</protein>
<proteinExistence type="predicted"/>
<dbReference type="EMBL" id="DVJN01000186">
    <property type="protein sequence ID" value="HIS93194.1"/>
    <property type="molecule type" value="Genomic_DNA"/>
</dbReference>
<comment type="caution">
    <text evidence="2">The sequence shown here is derived from an EMBL/GenBank/DDBJ whole genome shotgun (WGS) entry which is preliminary data.</text>
</comment>
<evidence type="ECO:0000313" key="2">
    <source>
        <dbReference type="EMBL" id="HIS93194.1"/>
    </source>
</evidence>
<dbReference type="AlphaFoldDB" id="A0A9D1K657"/>
<reference evidence="2" key="1">
    <citation type="submission" date="2020-10" db="EMBL/GenBank/DDBJ databases">
        <authorList>
            <person name="Gilroy R."/>
        </authorList>
    </citation>
    <scope>NUCLEOTIDE SEQUENCE</scope>
    <source>
        <strain evidence="2">13766</strain>
    </source>
</reference>
<accession>A0A9D1K657</accession>
<keyword evidence="1" id="KW-0732">Signal</keyword>
<dbReference type="Pfam" id="PF01547">
    <property type="entry name" value="SBP_bac_1"/>
    <property type="match status" value="1"/>
</dbReference>
<gene>
    <name evidence="2" type="ORF">IAA84_09290</name>
</gene>
<sequence length="559" mass="63123">MTRKLIALTLALMLTLSASALAWDYHDFCQYPLADGDVTVSVITLRNDVSGADVEDIWFWKWISQATGINFEVEQVLNSALNERKNLLFASGDLPDLIYGFGLSTIDLVKYGQTEGMLMDLKPYITPEIMPNACQWMEEYPDAFAQATTPDGAIYSLPWLYGIKYIWGESSRFFYNEAVMKEIGIEEVPQTLDGFVDLLYAVKEAYPDTYPLGGGYSVTSPIFYFLNALGFLGNADNNGLGITLREGEAVLPVGDPLYKEILTLFRQFYEDGIISPDFFTLDSTQLNAAVMNEEVFAYVGPPFTVNSDYEFWSRWNSVYPLTSEYNSTQQWLRYNPVSVGNVCISATSEHAELLCRVFDFLYSDVGTIMFWYGPMNGTEDTLGMTEGWAIDENNGVYWPECNDGTYENFMYYAYQVGCGVSGGGAGNHTYSLGQNGIPADLGMYNVMRYLWGNETIAEDGYDPKSPSEGFRLQMQKTISPYEVNGFPGIVYYDEDTSYRMNELSVMLKDRMDAEVAKFIVGERDLEEFDSFVEELEALGLREYEEYFQDAYASYLESAA</sequence>